<dbReference type="PROSITE" id="PS50985">
    <property type="entry name" value="GRAS"/>
    <property type="match status" value="1"/>
</dbReference>
<evidence type="ECO:0000313" key="5">
    <source>
        <dbReference type="Proteomes" id="UP001187471"/>
    </source>
</evidence>
<gene>
    <name evidence="4" type="ORF">RJ640_021859</name>
</gene>
<keyword evidence="1" id="KW-0805">Transcription regulation</keyword>
<keyword evidence="2" id="KW-0804">Transcription</keyword>
<accession>A0AA88SC27</accession>
<name>A0AA88SC27_9ASTE</name>
<evidence type="ECO:0000256" key="2">
    <source>
        <dbReference type="ARBA" id="ARBA00023163"/>
    </source>
</evidence>
<dbReference type="PANTHER" id="PTHR31636">
    <property type="entry name" value="OSJNBA0084A10.13 PROTEIN-RELATED"/>
    <property type="match status" value="1"/>
</dbReference>
<dbReference type="InterPro" id="IPR005202">
    <property type="entry name" value="TF_GRAS"/>
</dbReference>
<keyword evidence="5" id="KW-1185">Reference proteome</keyword>
<dbReference type="Pfam" id="PF03514">
    <property type="entry name" value="GRAS"/>
    <property type="match status" value="1"/>
</dbReference>
<feature type="region of interest" description="VHIID" evidence="3">
    <location>
        <begin position="114"/>
        <end position="179"/>
    </location>
</feature>
<organism evidence="4 5">
    <name type="scientific">Escallonia rubra</name>
    <dbReference type="NCBI Taxonomy" id="112253"/>
    <lineage>
        <taxon>Eukaryota</taxon>
        <taxon>Viridiplantae</taxon>
        <taxon>Streptophyta</taxon>
        <taxon>Embryophyta</taxon>
        <taxon>Tracheophyta</taxon>
        <taxon>Spermatophyta</taxon>
        <taxon>Magnoliopsida</taxon>
        <taxon>eudicotyledons</taxon>
        <taxon>Gunneridae</taxon>
        <taxon>Pentapetalae</taxon>
        <taxon>asterids</taxon>
        <taxon>campanulids</taxon>
        <taxon>Escalloniales</taxon>
        <taxon>Escalloniaceae</taxon>
        <taxon>Escallonia</taxon>
    </lineage>
</organism>
<comment type="caution">
    <text evidence="3">Lacks conserved residue(s) required for the propagation of feature annotation.</text>
</comment>
<dbReference type="AlphaFoldDB" id="A0AA88SC27"/>
<dbReference type="EMBL" id="JAVXUO010001073">
    <property type="protein sequence ID" value="KAK2986290.1"/>
    <property type="molecule type" value="Genomic_DNA"/>
</dbReference>
<protein>
    <recommendedName>
        <fullName evidence="6">Scarecrow-like protein 3</fullName>
    </recommendedName>
</protein>
<evidence type="ECO:0008006" key="6">
    <source>
        <dbReference type="Google" id="ProtNLM"/>
    </source>
</evidence>
<comment type="caution">
    <text evidence="4">The sequence shown here is derived from an EMBL/GenBank/DDBJ whole genome shotgun (WGS) entry which is preliminary data.</text>
</comment>
<evidence type="ECO:0000313" key="4">
    <source>
        <dbReference type="EMBL" id="KAK2986290.1"/>
    </source>
</evidence>
<dbReference type="Proteomes" id="UP001187471">
    <property type="component" value="Unassembled WGS sequence"/>
</dbReference>
<feature type="short sequence motif" description="VHIID" evidence="3">
    <location>
        <begin position="145"/>
        <end position="149"/>
    </location>
</feature>
<sequence>MTSSSPSLKPDVTLSLTLASHNSPCQALKPEERGIKLIQLLLACANHASSGNLHRADACLSRISHLASVSGDSMQRLAARFASALAVRLIRHWPGLFKALNHSGPTGVERDQARAIFARAFPYLGFTYAIIIRTLIQAMSNERVIHVVDLGSGDPKLWIPVLRGFVNGPLGPPHMKITCVNSKKEVLEKLGTKLVKEAESLDMPFQYNPVNVSLRELTLDMLKLRSGEALAFTSILNLHVLLSEDDRVDAQFGAHKNNAVKDCKKMGEFLAMVRSVSPKLTFLVEQESDHNLNRLVDRFVEGLHYYSAIFDSIDSTFEKSSSEERFALEEMFGKEIENIVACEGLEREVRHERYKRWSVRFSRAGFKPVSLWYNCMDDAKRLVEACGVDGYKMINEKASLMVCWHDRPVYAVSAWTC</sequence>
<feature type="region of interest" description="Leucine repeat I (LRI)" evidence="3">
    <location>
        <begin position="35"/>
        <end position="95"/>
    </location>
</feature>
<feature type="region of interest" description="SAW" evidence="3">
    <location>
        <begin position="341"/>
        <end position="416"/>
    </location>
</feature>
<evidence type="ECO:0000256" key="1">
    <source>
        <dbReference type="ARBA" id="ARBA00023015"/>
    </source>
</evidence>
<reference evidence="4" key="1">
    <citation type="submission" date="2022-12" db="EMBL/GenBank/DDBJ databases">
        <title>Draft genome assemblies for two species of Escallonia (Escalloniales).</title>
        <authorList>
            <person name="Chanderbali A."/>
            <person name="Dervinis C."/>
            <person name="Anghel I."/>
            <person name="Soltis D."/>
            <person name="Soltis P."/>
            <person name="Zapata F."/>
        </authorList>
    </citation>
    <scope>NUCLEOTIDE SEQUENCE</scope>
    <source>
        <strain evidence="4">UCBG92.1500</strain>
        <tissue evidence="4">Leaf</tissue>
    </source>
</reference>
<proteinExistence type="inferred from homology"/>
<comment type="similarity">
    <text evidence="3">Belongs to the GRAS family.</text>
</comment>
<feature type="short sequence motif" description="LXXLL motif" evidence="3">
    <location>
        <begin position="238"/>
        <end position="242"/>
    </location>
</feature>
<evidence type="ECO:0000256" key="3">
    <source>
        <dbReference type="PROSITE-ProRule" id="PRU01191"/>
    </source>
</evidence>